<evidence type="ECO:0000313" key="4">
    <source>
        <dbReference type="Proteomes" id="UP000198802"/>
    </source>
</evidence>
<gene>
    <name evidence="3" type="ORF">Ga0074812_109191</name>
</gene>
<dbReference type="Gene3D" id="3.10.129.10">
    <property type="entry name" value="Hotdog Thioesterase"/>
    <property type="match status" value="2"/>
</dbReference>
<name>A0A0S4QMR9_9ACTN</name>
<sequence>MTSTAPAGPADPAPDEAGTGTDVGPRRHIVAELGMQTSGEGTTRRGQAEVRPEVCLPGTSLLRTSVLATWADVLAGSVAAQARYPRISVTLELEVQVRRTPRVGDRVEAVATAIKIGQTVTVCETRFFDGRTGELAALSYASFVVSPNPAHVFPAGFPKLSPASTVLTEPLADRVGRTVTKPGEIEMPRRLDGLNSSGAIQGGLVAFAAEEAVLSLLDEPADLCSLNVRYLRPISTGPARATARLHGGFADVEITDAGTGKLTTLVTARLPTPD</sequence>
<dbReference type="RefSeq" id="WP_091277872.1">
    <property type="nucleotide sequence ID" value="NZ_FAOZ01000009.1"/>
</dbReference>
<evidence type="ECO:0000256" key="1">
    <source>
        <dbReference type="SAM" id="MobiDB-lite"/>
    </source>
</evidence>
<reference evidence="4" key="1">
    <citation type="submission" date="2015-11" db="EMBL/GenBank/DDBJ databases">
        <authorList>
            <person name="Varghese N."/>
        </authorList>
    </citation>
    <scope>NUCLEOTIDE SEQUENCE [LARGE SCALE GENOMIC DNA]</scope>
    <source>
        <strain evidence="4">DSM 45899</strain>
    </source>
</reference>
<feature type="region of interest" description="Disordered" evidence="1">
    <location>
        <begin position="1"/>
        <end position="24"/>
    </location>
</feature>
<dbReference type="CDD" id="cd03440">
    <property type="entry name" value="hot_dog"/>
    <property type="match status" value="1"/>
</dbReference>
<dbReference type="EMBL" id="FAOZ01000009">
    <property type="protein sequence ID" value="CUU56971.1"/>
    <property type="molecule type" value="Genomic_DNA"/>
</dbReference>
<evidence type="ECO:0000313" key="3">
    <source>
        <dbReference type="EMBL" id="CUU56971.1"/>
    </source>
</evidence>
<accession>A0A0S4QMR9</accession>
<protein>
    <submittedName>
        <fullName evidence="3">Thioesterase superfamily protein</fullName>
    </submittedName>
</protein>
<dbReference type="Proteomes" id="UP000198802">
    <property type="component" value="Unassembled WGS sequence"/>
</dbReference>
<organism evidence="3 4">
    <name type="scientific">Parafrankia irregularis</name>
    <dbReference type="NCBI Taxonomy" id="795642"/>
    <lineage>
        <taxon>Bacteria</taxon>
        <taxon>Bacillati</taxon>
        <taxon>Actinomycetota</taxon>
        <taxon>Actinomycetes</taxon>
        <taxon>Frankiales</taxon>
        <taxon>Frankiaceae</taxon>
        <taxon>Parafrankia</taxon>
    </lineage>
</organism>
<dbReference type="InterPro" id="IPR006683">
    <property type="entry name" value="Thioestr_dom"/>
</dbReference>
<dbReference type="Pfam" id="PF03061">
    <property type="entry name" value="4HBT"/>
    <property type="match status" value="1"/>
</dbReference>
<feature type="compositionally biased region" description="Low complexity" evidence="1">
    <location>
        <begin position="1"/>
        <end position="18"/>
    </location>
</feature>
<dbReference type="InterPro" id="IPR029069">
    <property type="entry name" value="HotDog_dom_sf"/>
</dbReference>
<feature type="domain" description="Thioesterase" evidence="2">
    <location>
        <begin position="66"/>
        <end position="134"/>
    </location>
</feature>
<evidence type="ECO:0000259" key="2">
    <source>
        <dbReference type="Pfam" id="PF03061"/>
    </source>
</evidence>
<dbReference type="AlphaFoldDB" id="A0A0S4QMR9"/>
<proteinExistence type="predicted"/>
<keyword evidence="4" id="KW-1185">Reference proteome</keyword>
<dbReference type="SUPFAM" id="SSF54637">
    <property type="entry name" value="Thioesterase/thiol ester dehydrase-isomerase"/>
    <property type="match status" value="2"/>
</dbReference>